<dbReference type="AlphaFoldDB" id="A0A0S6UDR6"/>
<dbReference type="FunFam" id="3.30.2350.10:FF:000006">
    <property type="entry name" value="Pseudouridine synthase"/>
    <property type="match status" value="1"/>
</dbReference>
<comment type="catalytic activity">
    <reaction evidence="1 7">
        <text>a uridine in RNA = a pseudouridine in RNA</text>
        <dbReference type="Rhea" id="RHEA:48348"/>
        <dbReference type="Rhea" id="RHEA-COMP:12068"/>
        <dbReference type="Rhea" id="RHEA-COMP:12069"/>
        <dbReference type="ChEBI" id="CHEBI:65314"/>
        <dbReference type="ChEBI" id="CHEBI:65315"/>
    </reaction>
</comment>
<evidence type="ECO:0000256" key="2">
    <source>
        <dbReference type="ARBA" id="ARBA00010876"/>
    </source>
</evidence>
<dbReference type="PROSITE" id="PS01129">
    <property type="entry name" value="PSI_RLU"/>
    <property type="match status" value="1"/>
</dbReference>
<dbReference type="Proteomes" id="UP000063718">
    <property type="component" value="Unassembled WGS sequence"/>
</dbReference>
<evidence type="ECO:0000256" key="5">
    <source>
        <dbReference type="PIRSR" id="PIRSR606225-1"/>
    </source>
</evidence>
<evidence type="ECO:0000256" key="4">
    <source>
        <dbReference type="ARBA" id="ARBA00023235"/>
    </source>
</evidence>
<evidence type="ECO:0000313" key="9">
    <source>
        <dbReference type="EMBL" id="GAF26591.1"/>
    </source>
</evidence>
<name>A0A0S6UDR6_NEOTH</name>
<dbReference type="EMBL" id="DF238840">
    <property type="protein sequence ID" value="GAF26591.1"/>
    <property type="molecule type" value="Genomic_DNA"/>
</dbReference>
<dbReference type="NCBIfam" id="TIGR00005">
    <property type="entry name" value="rluA_subfam"/>
    <property type="match status" value="1"/>
</dbReference>
<evidence type="ECO:0000256" key="3">
    <source>
        <dbReference type="ARBA" id="ARBA00022884"/>
    </source>
</evidence>
<evidence type="ECO:0000259" key="8">
    <source>
        <dbReference type="Pfam" id="PF00849"/>
    </source>
</evidence>
<dbReference type="GO" id="GO:0140098">
    <property type="term" value="F:catalytic activity, acting on RNA"/>
    <property type="evidence" value="ECO:0007669"/>
    <property type="project" value="UniProtKB-ARBA"/>
</dbReference>
<dbReference type="InterPro" id="IPR020103">
    <property type="entry name" value="PsdUridine_synth_cat_dom_sf"/>
</dbReference>
<dbReference type="InterPro" id="IPR006145">
    <property type="entry name" value="PsdUridine_synth_RsuA/RluA"/>
</dbReference>
<evidence type="ECO:0000256" key="1">
    <source>
        <dbReference type="ARBA" id="ARBA00000073"/>
    </source>
</evidence>
<dbReference type="Pfam" id="PF00849">
    <property type="entry name" value="PseudoU_synth_2"/>
    <property type="match status" value="1"/>
</dbReference>
<feature type="active site" evidence="5">
    <location>
        <position position="155"/>
    </location>
</feature>
<dbReference type="InterPro" id="IPR006224">
    <property type="entry name" value="PsdUridine_synth_RluA-like_CS"/>
</dbReference>
<keyword evidence="3 6" id="KW-0694">RNA-binding</keyword>
<dbReference type="GO" id="GO:0003723">
    <property type="term" value="F:RNA binding"/>
    <property type="evidence" value="ECO:0007669"/>
    <property type="project" value="UniProtKB-KW"/>
</dbReference>
<dbReference type="PANTHER" id="PTHR21600">
    <property type="entry name" value="MITOCHONDRIAL RNA PSEUDOURIDINE SYNTHASE"/>
    <property type="match status" value="1"/>
</dbReference>
<dbReference type="GO" id="GO:0009982">
    <property type="term" value="F:pseudouridine synthase activity"/>
    <property type="evidence" value="ECO:0007669"/>
    <property type="project" value="InterPro"/>
</dbReference>
<keyword evidence="4 7" id="KW-0413">Isomerase</keyword>
<proteinExistence type="inferred from homology"/>
<dbReference type="Gene3D" id="3.10.290.10">
    <property type="entry name" value="RNA-binding S4 domain"/>
    <property type="match status" value="1"/>
</dbReference>
<dbReference type="EC" id="5.4.99.-" evidence="7"/>
<accession>A0A0S6UDR6</accession>
<evidence type="ECO:0000256" key="6">
    <source>
        <dbReference type="PROSITE-ProRule" id="PRU00182"/>
    </source>
</evidence>
<dbReference type="InterPro" id="IPR036986">
    <property type="entry name" value="S4_RNA-bd_sf"/>
</dbReference>
<dbReference type="GO" id="GO:0000455">
    <property type="term" value="P:enzyme-directed rRNA pseudouridine synthesis"/>
    <property type="evidence" value="ECO:0007669"/>
    <property type="project" value="TreeGrafter"/>
</dbReference>
<gene>
    <name evidence="9" type="ORF">MTY_1931</name>
</gene>
<protein>
    <recommendedName>
        <fullName evidence="7">Pseudouridine synthase</fullName>
        <ecNumber evidence="7">5.4.99.-</ecNumber>
    </recommendedName>
</protein>
<dbReference type="InterPro" id="IPR006225">
    <property type="entry name" value="PsdUridine_synth_RluC/D"/>
</dbReference>
<sequence length="325" mass="35623">MLAVIAAGRGAGQGTVTREVEVVVPPEARGRRIDAWLAGELPEVSRSRIQQLLEAGEITLARPGRLKANYRLRGGERVRVRLPEPTLLAARPEAIPLDILYEDEDIIVVNKPQGMVVHPAPGSEGGTLVNALLYHCGDLSGINGVLRPGIVHRLDKDTSGILVAAKNDAAHRGLAAQIKDHSMKRIYLALVHGEVAEPRGRVEAPIGRHPVDRQRMAVTLKNSRPAVTHYRVVEHFPGYTLLEARLETGRTHQIRVHMAFIGHPVVGDPKYGPRRCPFAVPGQLLHAGCLGFVHPVRGDYLEFTTPPPSIFLQVLEQLRRAKGEK</sequence>
<comment type="similarity">
    <text evidence="2 7">Belongs to the pseudouridine synthase RluA family.</text>
</comment>
<dbReference type="SUPFAM" id="SSF55174">
    <property type="entry name" value="Alpha-L RNA-binding motif"/>
    <property type="match status" value="1"/>
</dbReference>
<dbReference type="SUPFAM" id="SSF55120">
    <property type="entry name" value="Pseudouridine synthase"/>
    <property type="match status" value="1"/>
</dbReference>
<organism evidence="9">
    <name type="scientific">Moorella thermoacetica Y72</name>
    <dbReference type="NCBI Taxonomy" id="1325331"/>
    <lineage>
        <taxon>Bacteria</taxon>
        <taxon>Bacillati</taxon>
        <taxon>Bacillota</taxon>
        <taxon>Clostridia</taxon>
        <taxon>Neomoorellales</taxon>
        <taxon>Neomoorellaceae</taxon>
        <taxon>Neomoorella</taxon>
    </lineage>
</organism>
<dbReference type="InterPro" id="IPR050188">
    <property type="entry name" value="RluA_PseudoU_synthase"/>
</dbReference>
<dbReference type="CDD" id="cd00165">
    <property type="entry name" value="S4"/>
    <property type="match status" value="1"/>
</dbReference>
<dbReference type="PROSITE" id="PS50889">
    <property type="entry name" value="S4"/>
    <property type="match status" value="1"/>
</dbReference>
<feature type="domain" description="Pseudouridine synthase RsuA/RluA-like" evidence="8">
    <location>
        <begin position="105"/>
        <end position="259"/>
    </location>
</feature>
<dbReference type="PANTHER" id="PTHR21600:SF44">
    <property type="entry name" value="RIBOSOMAL LARGE SUBUNIT PSEUDOURIDINE SYNTHASE D"/>
    <property type="match status" value="1"/>
</dbReference>
<dbReference type="Gene3D" id="3.30.2350.10">
    <property type="entry name" value="Pseudouridine synthase"/>
    <property type="match status" value="1"/>
</dbReference>
<reference evidence="9" key="1">
    <citation type="journal article" date="2014" name="Gene">
        <title>Genome-guided analysis of transformation efficiency and carbon dioxide assimilation by Moorella thermoacetica Y72.</title>
        <authorList>
            <person name="Tsukahara K."/>
            <person name="Kita A."/>
            <person name="Nakashimada Y."/>
            <person name="Hoshino T."/>
            <person name="Murakami K."/>
        </authorList>
    </citation>
    <scope>NUCLEOTIDE SEQUENCE [LARGE SCALE GENOMIC DNA]</scope>
    <source>
        <strain evidence="9">Y72</strain>
    </source>
</reference>
<evidence type="ECO:0000256" key="7">
    <source>
        <dbReference type="RuleBase" id="RU362028"/>
    </source>
</evidence>
<dbReference type="CDD" id="cd02869">
    <property type="entry name" value="PseudoU_synth_RluA_like"/>
    <property type="match status" value="1"/>
</dbReference>
<comment type="function">
    <text evidence="7">Responsible for synthesis of pseudouridine from uracil.</text>
</comment>